<dbReference type="EMBL" id="MTHB01000094">
    <property type="protein sequence ID" value="OXC77810.1"/>
    <property type="molecule type" value="Genomic_DNA"/>
</dbReference>
<organism evidence="1 2">
    <name type="scientific">Caballeronia sordidicola</name>
    <name type="common">Burkholderia sordidicola</name>
    <dbReference type="NCBI Taxonomy" id="196367"/>
    <lineage>
        <taxon>Bacteria</taxon>
        <taxon>Pseudomonadati</taxon>
        <taxon>Pseudomonadota</taxon>
        <taxon>Betaproteobacteria</taxon>
        <taxon>Burkholderiales</taxon>
        <taxon>Burkholderiaceae</taxon>
        <taxon>Caballeronia</taxon>
    </lineage>
</organism>
<proteinExistence type="predicted"/>
<evidence type="ECO:0000313" key="2">
    <source>
        <dbReference type="Proteomes" id="UP000214720"/>
    </source>
</evidence>
<accession>A0A226X478</accession>
<comment type="caution">
    <text evidence="1">The sequence shown here is derived from an EMBL/GenBank/DDBJ whole genome shotgun (WGS) entry which is preliminary data.</text>
</comment>
<gene>
    <name evidence="1" type="ORF">BSU04_15075</name>
</gene>
<dbReference type="Proteomes" id="UP000214720">
    <property type="component" value="Unassembled WGS sequence"/>
</dbReference>
<evidence type="ECO:0000313" key="1">
    <source>
        <dbReference type="EMBL" id="OXC77810.1"/>
    </source>
</evidence>
<name>A0A226X478_CABSO</name>
<sequence>MLVSLVMLLVFLSRTIFKVRILAGNFRVVLHQVDAVDANKRNTAGS</sequence>
<reference evidence="2" key="1">
    <citation type="submission" date="2017-01" db="EMBL/GenBank/DDBJ databases">
        <title>Genome Analysis of Deinococcus marmoris KOPRI26562.</title>
        <authorList>
            <person name="Kim J.H."/>
            <person name="Oh H.-M."/>
        </authorList>
    </citation>
    <scope>NUCLEOTIDE SEQUENCE [LARGE SCALE GENOMIC DNA]</scope>
    <source>
        <strain evidence="2">PAMC 26633</strain>
    </source>
</reference>
<protein>
    <submittedName>
        <fullName evidence="1">Uncharacterized protein</fullName>
    </submittedName>
</protein>
<dbReference type="AlphaFoldDB" id="A0A226X478"/>